<name>A0A9N7R1N9_STRHE</name>
<protein>
    <submittedName>
        <fullName evidence="7">NSP (Nuclear shuttle protein)-interacting GTPase</fullName>
    </submittedName>
</protein>
<dbReference type="InterPro" id="IPR037278">
    <property type="entry name" value="ARFGAP/RecO"/>
</dbReference>
<evidence type="ECO:0000259" key="6">
    <source>
        <dbReference type="PROSITE" id="PS50115"/>
    </source>
</evidence>
<dbReference type="InterPro" id="IPR044820">
    <property type="entry name" value="AGD14-like"/>
</dbReference>
<organism evidence="7 8">
    <name type="scientific">Striga hermonthica</name>
    <name type="common">Purple witchweed</name>
    <name type="synonym">Buchnera hermonthica</name>
    <dbReference type="NCBI Taxonomy" id="68872"/>
    <lineage>
        <taxon>Eukaryota</taxon>
        <taxon>Viridiplantae</taxon>
        <taxon>Streptophyta</taxon>
        <taxon>Embryophyta</taxon>
        <taxon>Tracheophyta</taxon>
        <taxon>Spermatophyta</taxon>
        <taxon>Magnoliopsida</taxon>
        <taxon>eudicotyledons</taxon>
        <taxon>Gunneridae</taxon>
        <taxon>Pentapetalae</taxon>
        <taxon>asterids</taxon>
        <taxon>lamiids</taxon>
        <taxon>Lamiales</taxon>
        <taxon>Orobanchaceae</taxon>
        <taxon>Buchnereae</taxon>
        <taxon>Striga</taxon>
    </lineage>
</organism>
<dbReference type="PANTHER" id="PTHR46085">
    <property type="entry name" value="ARFGAP/RECO-RELATED"/>
    <property type="match status" value="1"/>
</dbReference>
<dbReference type="EMBL" id="CACSLK010003174">
    <property type="protein sequence ID" value="CAA0808796.1"/>
    <property type="molecule type" value="Genomic_DNA"/>
</dbReference>
<feature type="compositionally biased region" description="Polar residues" evidence="5">
    <location>
        <begin position="500"/>
        <end position="515"/>
    </location>
</feature>
<dbReference type="Pfam" id="PF01412">
    <property type="entry name" value="ArfGap"/>
    <property type="match status" value="1"/>
</dbReference>
<evidence type="ECO:0000256" key="1">
    <source>
        <dbReference type="ARBA" id="ARBA00022723"/>
    </source>
</evidence>
<accession>A0A9N7R1N9</accession>
<dbReference type="PRINTS" id="PR00405">
    <property type="entry name" value="REVINTRACTNG"/>
</dbReference>
<dbReference type="InterPro" id="IPR038508">
    <property type="entry name" value="ArfGAP_dom_sf"/>
</dbReference>
<dbReference type="Gene3D" id="1.10.220.150">
    <property type="entry name" value="Arf GTPase activating protein"/>
    <property type="match status" value="1"/>
</dbReference>
<evidence type="ECO:0000313" key="7">
    <source>
        <dbReference type="EMBL" id="CAA0808796.1"/>
    </source>
</evidence>
<feature type="region of interest" description="Disordered" evidence="5">
    <location>
        <begin position="209"/>
        <end position="292"/>
    </location>
</feature>
<evidence type="ECO:0000313" key="8">
    <source>
        <dbReference type="Proteomes" id="UP001153555"/>
    </source>
</evidence>
<feature type="compositionally biased region" description="Basic and acidic residues" evidence="5">
    <location>
        <begin position="209"/>
        <end position="235"/>
    </location>
</feature>
<dbReference type="OrthoDB" id="6036at2759"/>
<feature type="region of interest" description="Disordered" evidence="5">
    <location>
        <begin position="139"/>
        <end position="197"/>
    </location>
</feature>
<keyword evidence="8" id="KW-1185">Reference proteome</keyword>
<evidence type="ECO:0000256" key="3">
    <source>
        <dbReference type="ARBA" id="ARBA00022833"/>
    </source>
</evidence>
<dbReference type="SMART" id="SM00105">
    <property type="entry name" value="ArfGap"/>
    <property type="match status" value="1"/>
</dbReference>
<keyword evidence="1" id="KW-0479">Metal-binding</keyword>
<evidence type="ECO:0000256" key="5">
    <source>
        <dbReference type="SAM" id="MobiDB-lite"/>
    </source>
</evidence>
<dbReference type="InterPro" id="IPR001164">
    <property type="entry name" value="ArfGAP_dom"/>
</dbReference>
<dbReference type="SUPFAM" id="SSF57863">
    <property type="entry name" value="ArfGap/RecO-like zinc finger"/>
    <property type="match status" value="1"/>
</dbReference>
<dbReference type="PROSITE" id="PS50115">
    <property type="entry name" value="ARFGAP"/>
    <property type="match status" value="1"/>
</dbReference>
<dbReference type="Proteomes" id="UP001153555">
    <property type="component" value="Unassembled WGS sequence"/>
</dbReference>
<feature type="compositionally biased region" description="Polar residues" evidence="5">
    <location>
        <begin position="657"/>
        <end position="678"/>
    </location>
</feature>
<comment type="caution">
    <text evidence="7">The sequence shown here is derived from an EMBL/GenBank/DDBJ whole genome shotgun (WGS) entry which is preliminary data.</text>
</comment>
<feature type="compositionally biased region" description="Low complexity" evidence="5">
    <location>
        <begin position="277"/>
        <end position="289"/>
    </location>
</feature>
<dbReference type="CDD" id="cd08838">
    <property type="entry name" value="ArfGap_AGFG"/>
    <property type="match status" value="1"/>
</dbReference>
<feature type="domain" description="Arf-GAP" evidence="6">
    <location>
        <begin position="12"/>
        <end position="130"/>
    </location>
</feature>
<dbReference type="GO" id="GO:0005096">
    <property type="term" value="F:GTPase activator activity"/>
    <property type="evidence" value="ECO:0007669"/>
    <property type="project" value="InterPro"/>
</dbReference>
<evidence type="ECO:0000256" key="2">
    <source>
        <dbReference type="ARBA" id="ARBA00022771"/>
    </source>
</evidence>
<proteinExistence type="predicted"/>
<keyword evidence="2 4" id="KW-0863">Zinc-finger</keyword>
<feature type="region of interest" description="Disordered" evidence="5">
    <location>
        <begin position="370"/>
        <end position="390"/>
    </location>
</feature>
<dbReference type="GO" id="GO:0008270">
    <property type="term" value="F:zinc ion binding"/>
    <property type="evidence" value="ECO:0007669"/>
    <property type="project" value="UniProtKB-KW"/>
</dbReference>
<keyword evidence="3" id="KW-0862">Zinc</keyword>
<feature type="compositionally biased region" description="Basic and acidic residues" evidence="5">
    <location>
        <begin position="139"/>
        <end position="150"/>
    </location>
</feature>
<feature type="region of interest" description="Disordered" evidence="5">
    <location>
        <begin position="500"/>
        <end position="520"/>
    </location>
</feature>
<gene>
    <name evidence="7" type="ORF">SHERM_11022</name>
</gene>
<dbReference type="FunFam" id="1.10.220.150:FF:000005">
    <property type="entry name" value="Arf-GAP domain and FG repeat-containing protein 1"/>
    <property type="match status" value="1"/>
</dbReference>
<evidence type="ECO:0000256" key="4">
    <source>
        <dbReference type="PROSITE-ProRule" id="PRU00288"/>
    </source>
</evidence>
<reference evidence="7" key="1">
    <citation type="submission" date="2019-12" db="EMBL/GenBank/DDBJ databases">
        <authorList>
            <person name="Scholes J."/>
        </authorList>
    </citation>
    <scope>NUCLEOTIDE SEQUENCE</scope>
</reference>
<dbReference type="AlphaFoldDB" id="A0A9N7R1N9"/>
<feature type="compositionally biased region" description="Polar residues" evidence="5">
    <location>
        <begin position="687"/>
        <end position="698"/>
    </location>
</feature>
<sequence>MANRLKEDEKNERIIRNLLKLPENRRCINCNSLGPQYVCTNFSTFVCTNCSGIHREFTHRVKSVSMAKFTPQEVSALQEGGNARAREIYLKEWDPQRNSLPNCSNIERLRDFIRHVYVDRRYTGERNLEKPLRAKMGETDDFYENRRIDTHQGGSPSPPYDTSERRYGASVGGKSPANDKDNWRNSSHKRSPARTEVINDWRREDRFGNGRRFEDRSSDGRSKLEVRSSDSERGLDMSSPPIVRPVRDILGDNVSPLRVTEPPKSFGGRSTDGLRHSLGTASSSSLTSSDANPSEIKLEASFIDFDAVSDLPTVPQTEEAVAADALSVQLNKSSGNDWANFDSVQEAGKTVPSSSMESVLSELLTEAPKSGLSAPVGTLPPIQSSSSQGSSTLLASFGSAVPQSAFPSGGAPAASLGPEAQSSNLERNLLTDASTGGQWPTMIPQQHFVSPGGVTQFSSQIVTPVIGGPSSNKPWNLLVSNSHTPPDTSIGQVDQTAAFDNNETSTGLTTKSSLDAKSGGRKALPEDLFAMNYSYGPSLAAGWYSGSPYVAPVPMQYNNTHVAIPSFQSVSRSINPFDASNDPSPAQASIFPSVASLQGALPQIGNPSGPPRTSRLETSQLHIPSMLAQTPSAYGSAPPTGSFFGAGIAGNMAPSPKGQSGFTLDESAFSSLNHQNPQLGGLRGPHSASSSFSGNPFG</sequence>
<dbReference type="PANTHER" id="PTHR46085:SF3">
    <property type="entry name" value="ARF GTPASE ACTIVATING PROTEIN"/>
    <property type="match status" value="1"/>
</dbReference>
<feature type="region of interest" description="Disordered" evidence="5">
    <location>
        <begin position="656"/>
        <end position="698"/>
    </location>
</feature>